<evidence type="ECO:0000313" key="5">
    <source>
        <dbReference type="Proteomes" id="UP000234190"/>
    </source>
</evidence>
<keyword evidence="5" id="KW-1185">Reference proteome</keyword>
<keyword evidence="1 2" id="KW-0732">Signal</keyword>
<dbReference type="Gene3D" id="3.40.190.10">
    <property type="entry name" value="Periplasmic binding protein-like II"/>
    <property type="match status" value="2"/>
</dbReference>
<comment type="caution">
    <text evidence="4">The sequence shown here is derived from an EMBL/GenBank/DDBJ whole genome shotgun (WGS) entry which is preliminary data.</text>
</comment>
<evidence type="ECO:0000259" key="3">
    <source>
        <dbReference type="Pfam" id="PF12849"/>
    </source>
</evidence>
<dbReference type="Proteomes" id="UP000234190">
    <property type="component" value="Unassembled WGS sequence"/>
</dbReference>
<dbReference type="AlphaFoldDB" id="A0A2N4U502"/>
<proteinExistence type="predicted"/>
<feature type="chain" id="PRO_5014937195" description="PBP domain-containing protein" evidence="2">
    <location>
        <begin position="31"/>
        <end position="276"/>
    </location>
</feature>
<sequence>MQRISGCRRRWCTALLLFCLAVIASAHATAATVSIGGTGAAVGTMRLLGKAFEQVQSQHAVRVFDSLGTTGGVMALRSGRLDIAVTSRNITSAEEEGGLVARKYGTTAFIFVSHPDTAPLPLTPERIAEIFTDQFAAWPDGEPLRLVLRPLSDADTRQLGRISPEVEHAVAAAHAREGMIMAVTDIESADQVETTPGAFATSTLAVILSEGRHVTVHPMNGTLPSRDSLAKGSYPLVRDLYMFTPRQPSDAARRFLQFVFSPQGGEILRATGHKID</sequence>
<dbReference type="RefSeq" id="WP_102073645.1">
    <property type="nucleotide sequence ID" value="NZ_PDNW01000006.1"/>
</dbReference>
<gene>
    <name evidence="4" type="ORF">CR159_08790</name>
</gene>
<accession>A0A2N4U502</accession>
<reference evidence="4 5" key="1">
    <citation type="submission" date="2017-10" db="EMBL/GenBank/DDBJ databases">
        <title>Two draft genome sequences of Pusillimonas sp. strains isolated from a nitrate- and radionuclide-contaminated groundwater in Russia.</title>
        <authorList>
            <person name="Grouzdev D.S."/>
            <person name="Tourova T.P."/>
            <person name="Goeva M.A."/>
            <person name="Babich T.L."/>
            <person name="Sokolova D.S."/>
            <person name="Abdullin R."/>
            <person name="Poltaraus A.B."/>
            <person name="Toshchakov S.V."/>
            <person name="Nazina T.N."/>
        </authorList>
    </citation>
    <scope>NUCLEOTIDE SEQUENCE [LARGE SCALE GENOMIC DNA]</scope>
    <source>
        <strain evidence="4 5">JR1/69-3-13</strain>
    </source>
</reference>
<dbReference type="EMBL" id="PDNW01000006">
    <property type="protein sequence ID" value="PLC50096.1"/>
    <property type="molecule type" value="Genomic_DNA"/>
</dbReference>
<dbReference type="PANTHER" id="PTHR30570">
    <property type="entry name" value="PERIPLASMIC PHOSPHATE BINDING COMPONENT OF PHOSPHATE ABC TRANSPORTER"/>
    <property type="match status" value="1"/>
</dbReference>
<evidence type="ECO:0000256" key="2">
    <source>
        <dbReference type="SAM" id="SignalP"/>
    </source>
</evidence>
<dbReference type="InterPro" id="IPR024370">
    <property type="entry name" value="PBP_domain"/>
</dbReference>
<dbReference type="SUPFAM" id="SSF53850">
    <property type="entry name" value="Periplasmic binding protein-like II"/>
    <property type="match status" value="1"/>
</dbReference>
<dbReference type="OrthoDB" id="4008270at2"/>
<protein>
    <recommendedName>
        <fullName evidence="3">PBP domain-containing protein</fullName>
    </recommendedName>
</protein>
<organism evidence="4 5">
    <name type="scientific">Pollutimonas subterranea</name>
    <dbReference type="NCBI Taxonomy" id="2045210"/>
    <lineage>
        <taxon>Bacteria</taxon>
        <taxon>Pseudomonadati</taxon>
        <taxon>Pseudomonadota</taxon>
        <taxon>Betaproteobacteria</taxon>
        <taxon>Burkholderiales</taxon>
        <taxon>Alcaligenaceae</taxon>
        <taxon>Pollutimonas</taxon>
    </lineage>
</organism>
<name>A0A2N4U502_9BURK</name>
<feature type="signal peptide" evidence="2">
    <location>
        <begin position="1"/>
        <end position="30"/>
    </location>
</feature>
<evidence type="ECO:0000313" key="4">
    <source>
        <dbReference type="EMBL" id="PLC50096.1"/>
    </source>
</evidence>
<dbReference type="Pfam" id="PF12849">
    <property type="entry name" value="PBP_like_2"/>
    <property type="match status" value="1"/>
</dbReference>
<dbReference type="PANTHER" id="PTHR30570:SF1">
    <property type="entry name" value="PHOSPHATE-BINDING PROTEIN PSTS"/>
    <property type="match status" value="1"/>
</dbReference>
<dbReference type="InterPro" id="IPR050811">
    <property type="entry name" value="Phosphate_ABC_transporter"/>
</dbReference>
<feature type="domain" description="PBP" evidence="3">
    <location>
        <begin position="26"/>
        <end position="262"/>
    </location>
</feature>
<evidence type="ECO:0000256" key="1">
    <source>
        <dbReference type="ARBA" id="ARBA00022729"/>
    </source>
</evidence>